<evidence type="ECO:0000259" key="5">
    <source>
        <dbReference type="PROSITE" id="PS50931"/>
    </source>
</evidence>
<reference evidence="6 7" key="1">
    <citation type="submission" date="2023-10" db="EMBL/GenBank/DDBJ databases">
        <title>Noviherbaspirillum sp. CPCC 100848 genome assembly.</title>
        <authorList>
            <person name="Li X.Y."/>
            <person name="Fang X.M."/>
        </authorList>
    </citation>
    <scope>NUCLEOTIDE SEQUENCE [LARGE SCALE GENOMIC DNA]</scope>
    <source>
        <strain evidence="6 7">CPCC 100848</strain>
    </source>
</reference>
<dbReference type="InterPro" id="IPR050950">
    <property type="entry name" value="HTH-type_LysR_regulators"/>
</dbReference>
<comment type="similarity">
    <text evidence="1">Belongs to the LysR transcriptional regulatory family.</text>
</comment>
<dbReference type="InterPro" id="IPR005119">
    <property type="entry name" value="LysR_subst-bd"/>
</dbReference>
<dbReference type="SUPFAM" id="SSF53850">
    <property type="entry name" value="Periplasmic binding protein-like II"/>
    <property type="match status" value="1"/>
</dbReference>
<dbReference type="InterPro" id="IPR000847">
    <property type="entry name" value="LysR_HTH_N"/>
</dbReference>
<evidence type="ECO:0000256" key="4">
    <source>
        <dbReference type="ARBA" id="ARBA00023163"/>
    </source>
</evidence>
<dbReference type="EMBL" id="JAWIIV010000005">
    <property type="protein sequence ID" value="MEC4719148.1"/>
    <property type="molecule type" value="Genomic_DNA"/>
</dbReference>
<keyword evidence="4" id="KW-0804">Transcription</keyword>
<dbReference type="InterPro" id="IPR036390">
    <property type="entry name" value="WH_DNA-bd_sf"/>
</dbReference>
<dbReference type="Gene3D" id="1.10.10.10">
    <property type="entry name" value="Winged helix-like DNA-binding domain superfamily/Winged helix DNA-binding domain"/>
    <property type="match status" value="1"/>
</dbReference>
<dbReference type="Gene3D" id="3.40.190.290">
    <property type="match status" value="1"/>
</dbReference>
<keyword evidence="7" id="KW-1185">Reference proteome</keyword>
<dbReference type="PANTHER" id="PTHR30419:SF2">
    <property type="entry name" value="LYSR FAMILY TRANSCRIPTIONAL REGULATOR"/>
    <property type="match status" value="1"/>
</dbReference>
<dbReference type="RefSeq" id="WP_326505866.1">
    <property type="nucleotide sequence ID" value="NZ_JAWIIV010000005.1"/>
</dbReference>
<evidence type="ECO:0000313" key="7">
    <source>
        <dbReference type="Proteomes" id="UP001352263"/>
    </source>
</evidence>
<dbReference type="PROSITE" id="PS50931">
    <property type="entry name" value="HTH_LYSR"/>
    <property type="match status" value="1"/>
</dbReference>
<dbReference type="Pfam" id="PF03466">
    <property type="entry name" value="LysR_substrate"/>
    <property type="match status" value="1"/>
</dbReference>
<accession>A0ABU6J6T3</accession>
<name>A0ABU6J6T3_9BURK</name>
<comment type="caution">
    <text evidence="6">The sequence shown here is derived from an EMBL/GenBank/DDBJ whole genome shotgun (WGS) entry which is preliminary data.</text>
</comment>
<dbReference type="InterPro" id="IPR036388">
    <property type="entry name" value="WH-like_DNA-bd_sf"/>
</dbReference>
<sequence length="300" mass="32625">MHFDLTDLRLLMAIADTGSLSRAAAGFPIALSAASNRLRLLEQRIGLPLFLRHADGMTPTPAGRIALDHARRVVGESQQLGEALKVLAGQRRITVRVAANTVANSTFLPPALGSFLIDFPEVDLQIEEKPSEQVLQAVLADEVDLGVLDGNISLAGIMTLPFRHDRLVLFVPSDHALAGQGHCLLREALGYPFVGMPRERALQAFVEERATRLGRPLTMRVRIPSFSALTQLVAQGVGLAVLPEEVARRHQSGTATAIVALDDPWATRELRLGVRDLDRLSAQARQLVNYLSEPVGARPR</sequence>
<gene>
    <name evidence="6" type="ORF">RY831_08310</name>
</gene>
<evidence type="ECO:0000313" key="6">
    <source>
        <dbReference type="EMBL" id="MEC4719148.1"/>
    </source>
</evidence>
<dbReference type="SUPFAM" id="SSF46785">
    <property type="entry name" value="Winged helix' DNA-binding domain"/>
    <property type="match status" value="1"/>
</dbReference>
<proteinExistence type="inferred from homology"/>
<evidence type="ECO:0000256" key="2">
    <source>
        <dbReference type="ARBA" id="ARBA00023015"/>
    </source>
</evidence>
<dbReference type="Proteomes" id="UP001352263">
    <property type="component" value="Unassembled WGS sequence"/>
</dbReference>
<organism evidence="6 7">
    <name type="scientific">Noviherbaspirillum album</name>
    <dbReference type="NCBI Taxonomy" id="3080276"/>
    <lineage>
        <taxon>Bacteria</taxon>
        <taxon>Pseudomonadati</taxon>
        <taxon>Pseudomonadota</taxon>
        <taxon>Betaproteobacteria</taxon>
        <taxon>Burkholderiales</taxon>
        <taxon>Oxalobacteraceae</taxon>
        <taxon>Noviherbaspirillum</taxon>
    </lineage>
</organism>
<evidence type="ECO:0000256" key="3">
    <source>
        <dbReference type="ARBA" id="ARBA00023125"/>
    </source>
</evidence>
<keyword evidence="2" id="KW-0805">Transcription regulation</keyword>
<dbReference type="CDD" id="cd08421">
    <property type="entry name" value="PBP2_LTTR_like_1"/>
    <property type="match status" value="1"/>
</dbReference>
<protein>
    <submittedName>
        <fullName evidence="6">LysR substrate-binding domain-containing protein</fullName>
    </submittedName>
</protein>
<keyword evidence="3" id="KW-0238">DNA-binding</keyword>
<evidence type="ECO:0000256" key="1">
    <source>
        <dbReference type="ARBA" id="ARBA00009437"/>
    </source>
</evidence>
<dbReference type="PANTHER" id="PTHR30419">
    <property type="entry name" value="HTH-TYPE TRANSCRIPTIONAL REGULATOR YBHD"/>
    <property type="match status" value="1"/>
</dbReference>
<feature type="domain" description="HTH lysR-type" evidence="5">
    <location>
        <begin position="3"/>
        <end position="60"/>
    </location>
</feature>
<dbReference type="Pfam" id="PF00126">
    <property type="entry name" value="HTH_1"/>
    <property type="match status" value="1"/>
</dbReference>